<feature type="compositionally biased region" description="Polar residues" evidence="1">
    <location>
        <begin position="1"/>
        <end position="25"/>
    </location>
</feature>
<evidence type="ECO:0000256" key="1">
    <source>
        <dbReference type="SAM" id="MobiDB-lite"/>
    </source>
</evidence>
<comment type="caution">
    <text evidence="2">The sequence shown here is derived from an EMBL/GenBank/DDBJ whole genome shotgun (WGS) entry which is preliminary data.</text>
</comment>
<protein>
    <submittedName>
        <fullName evidence="2">Uncharacterized protein</fullName>
    </submittedName>
</protein>
<dbReference type="OrthoDB" id="3064136at2759"/>
<organism evidence="2">
    <name type="scientific">Psilocybe cubensis</name>
    <name type="common">Psychedelic mushroom</name>
    <name type="synonym">Stropharia cubensis</name>
    <dbReference type="NCBI Taxonomy" id="181762"/>
    <lineage>
        <taxon>Eukaryota</taxon>
        <taxon>Fungi</taxon>
        <taxon>Dikarya</taxon>
        <taxon>Basidiomycota</taxon>
        <taxon>Agaricomycotina</taxon>
        <taxon>Agaricomycetes</taxon>
        <taxon>Agaricomycetidae</taxon>
        <taxon>Agaricales</taxon>
        <taxon>Agaricineae</taxon>
        <taxon>Strophariaceae</taxon>
        <taxon>Psilocybe</taxon>
    </lineage>
</organism>
<name>A0A8H8CHU5_PSICU</name>
<reference evidence="2" key="1">
    <citation type="submission" date="2021-02" db="EMBL/GenBank/DDBJ databases">
        <title>Psilocybe cubensis genome.</title>
        <authorList>
            <person name="Mckernan K.J."/>
            <person name="Crawford S."/>
            <person name="Trippe A."/>
            <person name="Kane L.T."/>
            <person name="Mclaughlin S."/>
        </authorList>
    </citation>
    <scope>NUCLEOTIDE SEQUENCE [LARGE SCALE GENOMIC DNA]</scope>
    <source>
        <strain evidence="2">MGC-MH-2018</strain>
    </source>
</reference>
<feature type="region of interest" description="Disordered" evidence="1">
    <location>
        <begin position="189"/>
        <end position="222"/>
    </location>
</feature>
<evidence type="ECO:0000313" key="2">
    <source>
        <dbReference type="EMBL" id="KAG5166038.1"/>
    </source>
</evidence>
<dbReference type="AlphaFoldDB" id="A0A8H8CHU5"/>
<gene>
    <name evidence="2" type="ORF">JR316_008106</name>
</gene>
<dbReference type="EMBL" id="JAFIQS010000008">
    <property type="protein sequence ID" value="KAG5166038.1"/>
    <property type="molecule type" value="Genomic_DNA"/>
</dbReference>
<accession>A0A8H8CHU5</accession>
<sequence>MHIVPSSAQPANCASTHRTYLPTHSPQKRAATRHSPSLQCNTPQHCPKTPWVRLRHPIPAHPAPGALSKKTSAHIRVVAQAVKVAHTLSRQDWARAGDTIVGAAHARAGKRIVSEGGAGAGAASLRLSVGSSKLSSSWDDRKFGTSGGMGMDRVRSMDRMSGHSQGEQGEFEGEYDEMEMEMERVLEGQGSEDEVYGGVGGGVGGRRGRARRGYDDEDSDSSLDHRALPRVYAMGFFLTRHLMVRHELLSPHSKLLPGASHATTPMVPDGRPGSIMSVASNGSMMTKSGIMKDERDTPMRRRRRIRTLAPDPPASIGLVAWAQPYLLFTALLAPPIGRRWQRQVPPPAFTVLQLRRTKQQRHT</sequence>
<feature type="region of interest" description="Disordered" evidence="1">
    <location>
        <begin position="1"/>
        <end position="44"/>
    </location>
</feature>
<feature type="compositionally biased region" description="Polar residues" evidence="1">
    <location>
        <begin position="34"/>
        <end position="44"/>
    </location>
</feature>
<proteinExistence type="predicted"/>